<dbReference type="Proteomes" id="UP000006727">
    <property type="component" value="Chromosome 18"/>
</dbReference>
<evidence type="ECO:0000256" key="1">
    <source>
        <dbReference type="ARBA" id="ARBA00005184"/>
    </source>
</evidence>
<comment type="catalytic activity">
    <reaction evidence="7">
        <text>[(1-&gt;4)-alpha-D-galacturonosyl methyl ester](n) + n H2O = [(1-&gt;4)-alpha-D-galacturonosyl](n) + n methanol + n H(+)</text>
        <dbReference type="Rhea" id="RHEA:22380"/>
        <dbReference type="Rhea" id="RHEA-COMP:14570"/>
        <dbReference type="Rhea" id="RHEA-COMP:14573"/>
        <dbReference type="ChEBI" id="CHEBI:15377"/>
        <dbReference type="ChEBI" id="CHEBI:15378"/>
        <dbReference type="ChEBI" id="CHEBI:17790"/>
        <dbReference type="ChEBI" id="CHEBI:140522"/>
        <dbReference type="ChEBI" id="CHEBI:140523"/>
        <dbReference type="EC" id="3.1.1.11"/>
    </reaction>
</comment>
<evidence type="ECO:0000256" key="3">
    <source>
        <dbReference type="ARBA" id="ARBA00013229"/>
    </source>
</evidence>
<dbReference type="GO" id="GO:0045490">
    <property type="term" value="P:pectin catabolic process"/>
    <property type="evidence" value="ECO:0000318"/>
    <property type="project" value="GO_Central"/>
</dbReference>
<evidence type="ECO:0000313" key="13">
    <source>
        <dbReference type="Proteomes" id="UP000006727"/>
    </source>
</evidence>
<dbReference type="RefSeq" id="XP_024402402.1">
    <property type="nucleotide sequence ID" value="XM_024546634.2"/>
</dbReference>
<dbReference type="EnsemblPlants" id="Pp3c18_13190V3.4">
    <property type="protein sequence ID" value="Pp3c18_13190V3.4"/>
    <property type="gene ID" value="Pp3c18_13190"/>
</dbReference>
<dbReference type="EnsemblPlants" id="Pp3c18_13190V3.7">
    <property type="protein sequence ID" value="Pp3c18_13190V3.7"/>
    <property type="gene ID" value="Pp3c18_13190"/>
</dbReference>
<dbReference type="Gramene" id="Pp3c18_13190V3.6">
    <property type="protein sequence ID" value="Pp3c18_13190V3.6"/>
    <property type="gene ID" value="Pp3c18_13190"/>
</dbReference>
<dbReference type="EC" id="3.1.1.11" evidence="3"/>
<reference evidence="12" key="3">
    <citation type="submission" date="2020-12" db="UniProtKB">
        <authorList>
            <consortium name="EnsemblPlants"/>
        </authorList>
    </citation>
    <scope>IDENTIFICATION</scope>
</reference>
<dbReference type="EnsemblPlants" id="Pp3c18_13190V3.2">
    <property type="protein sequence ID" value="Pp3c18_13190V3.2"/>
    <property type="gene ID" value="Pp3c18_13190"/>
</dbReference>
<keyword evidence="6" id="KW-0325">Glycoprotein</keyword>
<dbReference type="EnsemblPlants" id="Pp3c18_13190V3.3">
    <property type="protein sequence ID" value="Pp3c18_13190V3.3"/>
    <property type="gene ID" value="Pp3c18_13190"/>
</dbReference>
<feature type="signal peptide" evidence="9">
    <location>
        <begin position="1"/>
        <end position="25"/>
    </location>
</feature>
<evidence type="ECO:0000256" key="6">
    <source>
        <dbReference type="ARBA" id="ARBA00023180"/>
    </source>
</evidence>
<gene>
    <name evidence="12" type="primary">LOC112295283</name>
    <name evidence="11" type="ORF">PHYPA_023077</name>
</gene>
<evidence type="ECO:0000259" key="10">
    <source>
        <dbReference type="Pfam" id="PF01095"/>
    </source>
</evidence>
<dbReference type="PANTHER" id="PTHR31321:SF130">
    <property type="entry name" value="PECTINESTERASE CATALYTIC DOMAIN-CONTAINING PROTEIN"/>
    <property type="match status" value="1"/>
</dbReference>
<dbReference type="OrthoDB" id="2019149at2759"/>
<evidence type="ECO:0000313" key="11">
    <source>
        <dbReference type="EMBL" id="PNR35178.1"/>
    </source>
</evidence>
<keyword evidence="4" id="KW-0378">Hydrolase</keyword>
<dbReference type="Gramene" id="Pp3c18_13190V3.4">
    <property type="protein sequence ID" value="Pp3c18_13190V3.4"/>
    <property type="gene ID" value="Pp3c18_13190"/>
</dbReference>
<dbReference type="STRING" id="3218.A9RDW9"/>
<evidence type="ECO:0000256" key="9">
    <source>
        <dbReference type="SAM" id="SignalP"/>
    </source>
</evidence>
<dbReference type="InterPro" id="IPR011050">
    <property type="entry name" value="Pectin_lyase_fold/virulence"/>
</dbReference>
<dbReference type="OMA" id="QCGFYGA"/>
<accession>A9RDW9</accession>
<organism evidence="11">
    <name type="scientific">Physcomitrium patens</name>
    <name type="common">Spreading-leaved earth moss</name>
    <name type="synonym">Physcomitrella patens</name>
    <dbReference type="NCBI Taxonomy" id="3218"/>
    <lineage>
        <taxon>Eukaryota</taxon>
        <taxon>Viridiplantae</taxon>
        <taxon>Streptophyta</taxon>
        <taxon>Embryophyta</taxon>
        <taxon>Bryophyta</taxon>
        <taxon>Bryophytina</taxon>
        <taxon>Bryopsida</taxon>
        <taxon>Funariidae</taxon>
        <taxon>Funariales</taxon>
        <taxon>Funariaceae</taxon>
        <taxon>Physcomitrium</taxon>
    </lineage>
</organism>
<keyword evidence="9" id="KW-0732">Signal</keyword>
<dbReference type="GO" id="GO:0042545">
    <property type="term" value="P:cell wall modification"/>
    <property type="evidence" value="ECO:0007669"/>
    <property type="project" value="InterPro"/>
</dbReference>
<dbReference type="GeneID" id="112295283"/>
<evidence type="ECO:0000256" key="2">
    <source>
        <dbReference type="ARBA" id="ARBA00008891"/>
    </source>
</evidence>
<dbReference type="EnsemblPlants" id="Pp3c18_13190V3.6">
    <property type="protein sequence ID" value="Pp3c18_13190V3.6"/>
    <property type="gene ID" value="Pp3c18_13190"/>
</dbReference>
<evidence type="ECO:0000256" key="5">
    <source>
        <dbReference type="ARBA" id="ARBA00023085"/>
    </source>
</evidence>
<dbReference type="PANTHER" id="PTHR31321">
    <property type="entry name" value="ACYL-COA THIOESTER HYDROLASE YBHC-RELATED"/>
    <property type="match status" value="1"/>
</dbReference>
<feature type="chain" id="PRO_5014297841" description="pectinesterase" evidence="9">
    <location>
        <begin position="26"/>
        <end position="386"/>
    </location>
</feature>
<dbReference type="Pfam" id="PF01095">
    <property type="entry name" value="Pectinesterase"/>
    <property type="match status" value="1"/>
</dbReference>
<dbReference type="HOGENOM" id="CLU_012243_3_0_1"/>
<dbReference type="Gramene" id="Pp3c18_13190V3.3">
    <property type="protein sequence ID" value="Pp3c18_13190V3.3"/>
    <property type="gene ID" value="Pp3c18_13190"/>
</dbReference>
<keyword evidence="13" id="KW-1185">Reference proteome</keyword>
<dbReference type="EnsemblPlants" id="Pp3c18_13190V3.5">
    <property type="protein sequence ID" value="Pp3c18_13190V3.5"/>
    <property type="gene ID" value="Pp3c18_13190"/>
</dbReference>
<dbReference type="SUPFAM" id="SSF51126">
    <property type="entry name" value="Pectin lyase-like"/>
    <property type="match status" value="1"/>
</dbReference>
<dbReference type="Gramene" id="Pp3c18_13190V3.7">
    <property type="protein sequence ID" value="Pp3c18_13190V3.7"/>
    <property type="gene ID" value="Pp3c18_13190"/>
</dbReference>
<dbReference type="KEGG" id="ppp:112295283"/>
<evidence type="ECO:0000256" key="8">
    <source>
        <dbReference type="ARBA" id="ARBA00057335"/>
    </source>
</evidence>
<dbReference type="PaxDb" id="3218-PP1S3_508V6.1"/>
<reference evidence="11 13" key="2">
    <citation type="journal article" date="2018" name="Plant J.">
        <title>The Physcomitrella patens chromosome-scale assembly reveals moss genome structure and evolution.</title>
        <authorList>
            <person name="Lang D."/>
            <person name="Ullrich K.K."/>
            <person name="Murat F."/>
            <person name="Fuchs J."/>
            <person name="Jenkins J."/>
            <person name="Haas F.B."/>
            <person name="Piednoel M."/>
            <person name="Gundlach H."/>
            <person name="Van Bel M."/>
            <person name="Meyberg R."/>
            <person name="Vives C."/>
            <person name="Morata J."/>
            <person name="Symeonidi A."/>
            <person name="Hiss M."/>
            <person name="Muchero W."/>
            <person name="Kamisugi Y."/>
            <person name="Saleh O."/>
            <person name="Blanc G."/>
            <person name="Decker E.L."/>
            <person name="van Gessel N."/>
            <person name="Grimwood J."/>
            <person name="Hayes R.D."/>
            <person name="Graham S.W."/>
            <person name="Gunter L.E."/>
            <person name="McDaniel S.F."/>
            <person name="Hoernstein S.N.W."/>
            <person name="Larsson A."/>
            <person name="Li F.W."/>
            <person name="Perroud P.F."/>
            <person name="Phillips J."/>
            <person name="Ranjan P."/>
            <person name="Rokshar D.S."/>
            <person name="Rothfels C.J."/>
            <person name="Schneider L."/>
            <person name="Shu S."/>
            <person name="Stevenson D.W."/>
            <person name="Thummler F."/>
            <person name="Tillich M."/>
            <person name="Villarreal Aguilar J.C."/>
            <person name="Widiez T."/>
            <person name="Wong G.K."/>
            <person name="Wymore A."/>
            <person name="Zhang Y."/>
            <person name="Zimmer A.D."/>
            <person name="Quatrano R.S."/>
            <person name="Mayer K.F.X."/>
            <person name="Goodstein D."/>
            <person name="Casacuberta J.M."/>
            <person name="Vandepoele K."/>
            <person name="Reski R."/>
            <person name="Cuming A.C."/>
            <person name="Tuskan G.A."/>
            <person name="Maumus F."/>
            <person name="Salse J."/>
            <person name="Schmutz J."/>
            <person name="Rensing S.A."/>
        </authorList>
    </citation>
    <scope>NUCLEOTIDE SEQUENCE [LARGE SCALE GENOMIC DNA]</scope>
    <source>
        <strain evidence="12 13">cv. Gransden 2004</strain>
    </source>
</reference>
<comment type="pathway">
    <text evidence="1">Glycan metabolism; pectin degradation; 2-dehydro-3-deoxy-D-gluconate from pectin: step 1/5.</text>
</comment>
<evidence type="ECO:0000256" key="4">
    <source>
        <dbReference type="ARBA" id="ARBA00022801"/>
    </source>
</evidence>
<dbReference type="FunFam" id="2.160.20.10:FF:000013">
    <property type="entry name" value="Pectinesterase"/>
    <property type="match status" value="1"/>
</dbReference>
<dbReference type="Gramene" id="Pp3c18_13190V3.2">
    <property type="protein sequence ID" value="Pp3c18_13190V3.2"/>
    <property type="gene ID" value="Pp3c18_13190"/>
</dbReference>
<comment type="function">
    <text evidence="8">Acts in the modification of cell walls via demethylesterification of cell wall pectin.</text>
</comment>
<name>A9RDW9_PHYPA</name>
<dbReference type="Gramene" id="Pp3c18_13190V3.1">
    <property type="protein sequence ID" value="Pp3c18_13190V3.1"/>
    <property type="gene ID" value="Pp3c18_13190"/>
</dbReference>
<protein>
    <recommendedName>
        <fullName evidence="3">pectinesterase</fullName>
        <ecNumber evidence="3">3.1.1.11</ecNumber>
    </recommendedName>
</protein>
<evidence type="ECO:0000313" key="12">
    <source>
        <dbReference type="EnsemblPlants" id="Pp3c18_13190V3.1"/>
    </source>
</evidence>
<dbReference type="EnsemblPlants" id="Pp3c18_13190V3.1">
    <property type="protein sequence ID" value="Pp3c18_13190V3.1"/>
    <property type="gene ID" value="Pp3c18_13190"/>
</dbReference>
<dbReference type="InterPro" id="IPR000070">
    <property type="entry name" value="Pectinesterase_cat"/>
</dbReference>
<keyword evidence="5" id="KW-0063">Aspartyl esterase</keyword>
<reference evidence="11 13" key="1">
    <citation type="journal article" date="2008" name="Science">
        <title>The Physcomitrella genome reveals evolutionary insights into the conquest of land by plants.</title>
        <authorList>
            <person name="Rensing S."/>
            <person name="Lang D."/>
            <person name="Zimmer A."/>
            <person name="Terry A."/>
            <person name="Salamov A."/>
            <person name="Shapiro H."/>
            <person name="Nishiyama T."/>
            <person name="Perroud P.-F."/>
            <person name="Lindquist E."/>
            <person name="Kamisugi Y."/>
            <person name="Tanahashi T."/>
            <person name="Sakakibara K."/>
            <person name="Fujita T."/>
            <person name="Oishi K."/>
            <person name="Shin-I T."/>
            <person name="Kuroki Y."/>
            <person name="Toyoda A."/>
            <person name="Suzuki Y."/>
            <person name="Hashimoto A."/>
            <person name="Yamaguchi K."/>
            <person name="Sugano A."/>
            <person name="Kohara Y."/>
            <person name="Fujiyama A."/>
            <person name="Anterola A."/>
            <person name="Aoki S."/>
            <person name="Ashton N."/>
            <person name="Barbazuk W.B."/>
            <person name="Barker E."/>
            <person name="Bennetzen J."/>
            <person name="Bezanilla M."/>
            <person name="Blankenship R."/>
            <person name="Cho S.H."/>
            <person name="Dutcher S."/>
            <person name="Estelle M."/>
            <person name="Fawcett J.A."/>
            <person name="Gundlach H."/>
            <person name="Hanada K."/>
            <person name="Heyl A."/>
            <person name="Hicks K.A."/>
            <person name="Hugh J."/>
            <person name="Lohr M."/>
            <person name="Mayer K."/>
            <person name="Melkozernov A."/>
            <person name="Murata T."/>
            <person name="Nelson D."/>
            <person name="Pils B."/>
            <person name="Prigge M."/>
            <person name="Reiss B."/>
            <person name="Renner T."/>
            <person name="Rombauts S."/>
            <person name="Rushton P."/>
            <person name="Sanderfoot A."/>
            <person name="Schween G."/>
            <person name="Shiu S.-H."/>
            <person name="Stueber K."/>
            <person name="Theodoulou F.L."/>
            <person name="Tu H."/>
            <person name="Van de Peer Y."/>
            <person name="Verrier P.J."/>
            <person name="Waters E."/>
            <person name="Wood A."/>
            <person name="Yang L."/>
            <person name="Cove D."/>
            <person name="Cuming A."/>
            <person name="Hasebe M."/>
            <person name="Lucas S."/>
            <person name="Mishler D.B."/>
            <person name="Reski R."/>
            <person name="Grigoriev I."/>
            <person name="Quatrano R.S."/>
            <person name="Boore J.L."/>
        </authorList>
    </citation>
    <scope>NUCLEOTIDE SEQUENCE [LARGE SCALE GENOMIC DNA]</scope>
    <source>
        <strain evidence="12 13">cv. Gransden 2004</strain>
    </source>
</reference>
<dbReference type="AlphaFoldDB" id="A9RDW9"/>
<proteinExistence type="inferred from homology"/>
<dbReference type="Gene3D" id="2.160.20.10">
    <property type="entry name" value="Single-stranded right-handed beta-helix, Pectin lyase-like"/>
    <property type="match status" value="1"/>
</dbReference>
<feature type="domain" description="Pectinesterase catalytic" evidence="10">
    <location>
        <begin position="90"/>
        <end position="379"/>
    </location>
</feature>
<dbReference type="EMBL" id="ABEU02000018">
    <property type="protein sequence ID" value="PNR35178.1"/>
    <property type="molecule type" value="Genomic_DNA"/>
</dbReference>
<evidence type="ECO:0000256" key="7">
    <source>
        <dbReference type="ARBA" id="ARBA00047928"/>
    </source>
</evidence>
<dbReference type="GO" id="GO:0030599">
    <property type="term" value="F:pectinesterase activity"/>
    <property type="evidence" value="ECO:0000318"/>
    <property type="project" value="GO_Central"/>
</dbReference>
<dbReference type="InterPro" id="IPR012334">
    <property type="entry name" value="Pectin_lyas_fold"/>
</dbReference>
<comment type="similarity">
    <text evidence="2">Belongs to the pectinesterase family.</text>
</comment>
<sequence>MARPWNSKFLLLLRLLLFFQKLCNTQGRSYGWESAYARTQPVRFEPLEDAEEGASGSRFWANPDHGHHHKYGHPTHFKRTRALPSNTNYISVGKQGNVDFNTVQEAIDAIPENNAVWVEISIRAGVYREKVFIPSNKPFVILQGEGRSTTTIAHRQSASQSGTANSATVTVYSSNFIARGIGFQNDAPLAEPGQVDGQAVAVLLVTDKAAFYSCGFYGGQDTLFDFSGRHYFKECYFEGNIDIISGNGQSVFKNCEIHEIATQAYISGSLTAQKRSSPDENTGFVFINCLITGIGTGQVFLGRAWGPYSRVVYIYTYMDDVILPEGWQDWSNPSRERTVYYGQYQCSGPGSDASQRVKWSHELSDGEAQNFLQLSWIDGQAWLQEV</sequence>
<dbReference type="eggNOG" id="ENOG502SJ5E">
    <property type="taxonomic scope" value="Eukaryota"/>
</dbReference>
<dbReference type="UniPathway" id="UPA00545">
    <property type="reaction ID" value="UER00823"/>
</dbReference>
<dbReference type="RefSeq" id="XP_024402401.1">
    <property type="nucleotide sequence ID" value="XM_024546633.2"/>
</dbReference>
<dbReference type="RefSeq" id="XP_024402398.1">
    <property type="nucleotide sequence ID" value="XM_024546630.2"/>
</dbReference>
<dbReference type="Gramene" id="Pp3c18_13190V3.5">
    <property type="protein sequence ID" value="Pp3c18_13190V3.5"/>
    <property type="gene ID" value="Pp3c18_13190"/>
</dbReference>